<keyword evidence="12" id="KW-1185">Reference proteome</keyword>
<keyword evidence="5" id="KW-0413">Isomerase</keyword>
<dbReference type="InterPro" id="IPR014016">
    <property type="entry name" value="UvrD-like_ATP-bd"/>
</dbReference>
<dbReference type="PANTHER" id="PTHR11070:SF2">
    <property type="entry name" value="ATP-DEPENDENT DNA HELICASE SRS2"/>
    <property type="match status" value="1"/>
</dbReference>
<evidence type="ECO:0000256" key="4">
    <source>
        <dbReference type="ARBA" id="ARBA00022840"/>
    </source>
</evidence>
<evidence type="ECO:0000256" key="8">
    <source>
        <dbReference type="ARBA" id="ARBA00048988"/>
    </source>
</evidence>
<evidence type="ECO:0000256" key="7">
    <source>
        <dbReference type="ARBA" id="ARBA00034808"/>
    </source>
</evidence>
<dbReference type="STRING" id="29367.CLPUN_52020"/>
<dbReference type="GO" id="GO:0003677">
    <property type="term" value="F:DNA binding"/>
    <property type="evidence" value="ECO:0007669"/>
    <property type="project" value="InterPro"/>
</dbReference>
<dbReference type="InterPro" id="IPR027417">
    <property type="entry name" value="P-loop_NTPase"/>
</dbReference>
<dbReference type="EC" id="5.6.2.4" evidence="7"/>
<dbReference type="InterPro" id="IPR000212">
    <property type="entry name" value="DNA_helicase_UvrD/REP"/>
</dbReference>
<comment type="catalytic activity">
    <reaction evidence="6">
        <text>Couples ATP hydrolysis with the unwinding of duplex DNA by translocating in the 3'-5' direction.</text>
        <dbReference type="EC" id="5.6.2.4"/>
    </reaction>
</comment>
<gene>
    <name evidence="11" type="primary">uvrD</name>
    <name evidence="11" type="ORF">CLPUN_52020</name>
</gene>
<dbReference type="GO" id="GO:0016887">
    <property type="term" value="F:ATP hydrolysis activity"/>
    <property type="evidence" value="ECO:0007669"/>
    <property type="project" value="RHEA"/>
</dbReference>
<keyword evidence="4 9" id="KW-0067">ATP-binding</keyword>
<dbReference type="Pfam" id="PF13245">
    <property type="entry name" value="AAA_19"/>
    <property type="match status" value="1"/>
</dbReference>
<evidence type="ECO:0000256" key="1">
    <source>
        <dbReference type="ARBA" id="ARBA00022741"/>
    </source>
</evidence>
<dbReference type="InterPro" id="IPR014017">
    <property type="entry name" value="DNA_helicase_UvrD-like_C"/>
</dbReference>
<dbReference type="AlphaFoldDB" id="A0A1S8SZ77"/>
<evidence type="ECO:0000313" key="12">
    <source>
        <dbReference type="Proteomes" id="UP000190890"/>
    </source>
</evidence>
<reference evidence="11 12" key="1">
    <citation type="submission" date="2016-05" db="EMBL/GenBank/DDBJ databases">
        <title>Microbial solvent formation.</title>
        <authorList>
            <person name="Poehlein A."/>
            <person name="Montoya Solano J.D."/>
            <person name="Flitsch S."/>
            <person name="Krabben P."/>
            <person name="Duerre P."/>
            <person name="Daniel R."/>
        </authorList>
    </citation>
    <scope>NUCLEOTIDE SEQUENCE [LARGE SCALE GENOMIC DNA]</scope>
    <source>
        <strain evidence="11 12">DSM 2619</strain>
    </source>
</reference>
<evidence type="ECO:0000256" key="5">
    <source>
        <dbReference type="ARBA" id="ARBA00023235"/>
    </source>
</evidence>
<dbReference type="CDD" id="cd17932">
    <property type="entry name" value="DEXQc_UvrD"/>
    <property type="match status" value="1"/>
</dbReference>
<evidence type="ECO:0000256" key="3">
    <source>
        <dbReference type="ARBA" id="ARBA00022806"/>
    </source>
</evidence>
<dbReference type="PANTHER" id="PTHR11070">
    <property type="entry name" value="UVRD / RECB / PCRA DNA HELICASE FAMILY MEMBER"/>
    <property type="match status" value="1"/>
</dbReference>
<dbReference type="SUPFAM" id="SSF52540">
    <property type="entry name" value="P-loop containing nucleoside triphosphate hydrolases"/>
    <property type="match status" value="1"/>
</dbReference>
<evidence type="ECO:0000256" key="6">
    <source>
        <dbReference type="ARBA" id="ARBA00034617"/>
    </source>
</evidence>
<evidence type="ECO:0000313" key="11">
    <source>
        <dbReference type="EMBL" id="OOM70594.1"/>
    </source>
</evidence>
<dbReference type="Proteomes" id="UP000190890">
    <property type="component" value="Unassembled WGS sequence"/>
</dbReference>
<dbReference type="GO" id="GO:0000725">
    <property type="term" value="P:recombinational repair"/>
    <property type="evidence" value="ECO:0007669"/>
    <property type="project" value="TreeGrafter"/>
</dbReference>
<sequence length="545" mass="62602">MLNMSNNKEPTSQQRDVINYSNNIVVMAKPGSGKTYTISEKIKGILKNSLEYQGVIAISYTNKASAELKHRILNLGVNAKSSFFGTMSLFYLVEIIYPFGNHIFGNPSTELEVCGKEDESDEVIKGRKVLQGKDMDNLLLNDIKILATLYVKGFILLETIDALAVYIYKNSLACRRYIKARYTHVVIDEFQDCGKMQYEMFIKLVNDGLTGIAVGDKDQSIYGFSGKSSDYLLRLVANPDFKPFYLDKNFRCHKSISDYSLRLLDHSYPMNDSLEKRIFKRRVSGSEKAIVQYIEKLMPSIKKKYNFHKNSDIAILVPSNSYGDLIACHFTIKHKYFKKTALDEDSSLWATIFKSLLSYIQNRSANIYEFCENYFDVEDDNLMFVKLYKKIEALREKFSTLRLARKVERFKNIAELVYPKADNETAINNLSEVLKDPESIESFTPASDDELQIMTLHKSKGLEFKIVFHLGLYKYILPKEGYDKNNIWNYTEYDQNLNLHYVGVTRAEEACILLTSTKRHNGKGDEKQGVDSEFLSLNGLNNYQA</sequence>
<comment type="caution">
    <text evidence="11">The sequence shown here is derived from an EMBL/GenBank/DDBJ whole genome shotgun (WGS) entry which is preliminary data.</text>
</comment>
<keyword evidence="3 9" id="KW-0347">Helicase</keyword>
<organism evidence="11 12">
    <name type="scientific">Clostridium puniceum</name>
    <dbReference type="NCBI Taxonomy" id="29367"/>
    <lineage>
        <taxon>Bacteria</taxon>
        <taxon>Bacillati</taxon>
        <taxon>Bacillota</taxon>
        <taxon>Clostridia</taxon>
        <taxon>Eubacteriales</taxon>
        <taxon>Clostridiaceae</taxon>
        <taxon>Clostridium</taxon>
    </lineage>
</organism>
<dbReference type="GO" id="GO:0005524">
    <property type="term" value="F:ATP binding"/>
    <property type="evidence" value="ECO:0007669"/>
    <property type="project" value="UniProtKB-UniRule"/>
</dbReference>
<proteinExistence type="predicted"/>
<comment type="catalytic activity">
    <reaction evidence="8">
        <text>ATP + H2O = ADP + phosphate + H(+)</text>
        <dbReference type="Rhea" id="RHEA:13065"/>
        <dbReference type="ChEBI" id="CHEBI:15377"/>
        <dbReference type="ChEBI" id="CHEBI:15378"/>
        <dbReference type="ChEBI" id="CHEBI:30616"/>
        <dbReference type="ChEBI" id="CHEBI:43474"/>
        <dbReference type="ChEBI" id="CHEBI:456216"/>
        <dbReference type="EC" id="5.6.2.4"/>
    </reaction>
</comment>
<feature type="domain" description="UvrD-like helicase ATP-binding" evidence="10">
    <location>
        <begin position="7"/>
        <end position="253"/>
    </location>
</feature>
<keyword evidence="2 9" id="KW-0378">Hydrolase</keyword>
<dbReference type="Gene3D" id="3.40.50.300">
    <property type="entry name" value="P-loop containing nucleotide triphosphate hydrolases"/>
    <property type="match status" value="2"/>
</dbReference>
<evidence type="ECO:0000256" key="9">
    <source>
        <dbReference type="PROSITE-ProRule" id="PRU00560"/>
    </source>
</evidence>
<evidence type="ECO:0000259" key="10">
    <source>
        <dbReference type="PROSITE" id="PS51198"/>
    </source>
</evidence>
<keyword evidence="1 9" id="KW-0547">Nucleotide-binding</keyword>
<accession>A0A1S8SZ77</accession>
<dbReference type="Pfam" id="PF13361">
    <property type="entry name" value="UvrD_C"/>
    <property type="match status" value="1"/>
</dbReference>
<evidence type="ECO:0000256" key="2">
    <source>
        <dbReference type="ARBA" id="ARBA00022801"/>
    </source>
</evidence>
<dbReference type="PROSITE" id="PS51198">
    <property type="entry name" value="UVRD_HELICASE_ATP_BIND"/>
    <property type="match status" value="1"/>
</dbReference>
<dbReference type="EMBL" id="LZZM01000238">
    <property type="protein sequence ID" value="OOM70594.1"/>
    <property type="molecule type" value="Genomic_DNA"/>
</dbReference>
<dbReference type="GO" id="GO:0043138">
    <property type="term" value="F:3'-5' DNA helicase activity"/>
    <property type="evidence" value="ECO:0007669"/>
    <property type="project" value="UniProtKB-EC"/>
</dbReference>
<name>A0A1S8SZ77_9CLOT</name>
<protein>
    <recommendedName>
        <fullName evidence="7">DNA 3'-5' helicase</fullName>
        <ecNumber evidence="7">5.6.2.4</ecNumber>
    </recommendedName>
</protein>
<feature type="binding site" evidence="9">
    <location>
        <begin position="28"/>
        <end position="35"/>
    </location>
    <ligand>
        <name>ATP</name>
        <dbReference type="ChEBI" id="CHEBI:30616"/>
    </ligand>
</feature>